<organism evidence="1 2">
    <name type="scientific">Pisolithus tinctorius Marx 270</name>
    <dbReference type="NCBI Taxonomy" id="870435"/>
    <lineage>
        <taxon>Eukaryota</taxon>
        <taxon>Fungi</taxon>
        <taxon>Dikarya</taxon>
        <taxon>Basidiomycota</taxon>
        <taxon>Agaricomycotina</taxon>
        <taxon>Agaricomycetes</taxon>
        <taxon>Agaricomycetidae</taxon>
        <taxon>Boletales</taxon>
        <taxon>Sclerodermatineae</taxon>
        <taxon>Pisolithaceae</taxon>
        <taxon>Pisolithus</taxon>
    </lineage>
</organism>
<evidence type="ECO:0000313" key="1">
    <source>
        <dbReference type="EMBL" id="KIO00287.1"/>
    </source>
</evidence>
<gene>
    <name evidence="1" type="ORF">M404DRAFT_1003988</name>
</gene>
<accession>A0A0C3JS27</accession>
<proteinExistence type="predicted"/>
<dbReference type="Proteomes" id="UP000054217">
    <property type="component" value="Unassembled WGS sequence"/>
</dbReference>
<keyword evidence="2" id="KW-1185">Reference proteome</keyword>
<dbReference type="AlphaFoldDB" id="A0A0C3JS27"/>
<dbReference type="EMBL" id="KN831997">
    <property type="protein sequence ID" value="KIO00287.1"/>
    <property type="molecule type" value="Genomic_DNA"/>
</dbReference>
<protein>
    <submittedName>
        <fullName evidence="1">Uncharacterized protein</fullName>
    </submittedName>
</protein>
<reference evidence="2" key="2">
    <citation type="submission" date="2015-01" db="EMBL/GenBank/DDBJ databases">
        <title>Evolutionary Origins and Diversification of the Mycorrhizal Mutualists.</title>
        <authorList>
            <consortium name="DOE Joint Genome Institute"/>
            <consortium name="Mycorrhizal Genomics Consortium"/>
            <person name="Kohler A."/>
            <person name="Kuo A."/>
            <person name="Nagy L.G."/>
            <person name="Floudas D."/>
            <person name="Copeland A."/>
            <person name="Barry K.W."/>
            <person name="Cichocki N."/>
            <person name="Veneault-Fourrey C."/>
            <person name="LaButti K."/>
            <person name="Lindquist E.A."/>
            <person name="Lipzen A."/>
            <person name="Lundell T."/>
            <person name="Morin E."/>
            <person name="Murat C."/>
            <person name="Riley R."/>
            <person name="Ohm R."/>
            <person name="Sun H."/>
            <person name="Tunlid A."/>
            <person name="Henrissat B."/>
            <person name="Grigoriev I.V."/>
            <person name="Hibbett D.S."/>
            <person name="Martin F."/>
        </authorList>
    </citation>
    <scope>NUCLEOTIDE SEQUENCE [LARGE SCALE GENOMIC DNA]</scope>
    <source>
        <strain evidence="2">Marx 270</strain>
    </source>
</reference>
<dbReference type="InParanoid" id="A0A0C3JS27"/>
<reference evidence="1 2" key="1">
    <citation type="submission" date="2014-04" db="EMBL/GenBank/DDBJ databases">
        <authorList>
            <consortium name="DOE Joint Genome Institute"/>
            <person name="Kuo A."/>
            <person name="Kohler A."/>
            <person name="Costa M.D."/>
            <person name="Nagy L.G."/>
            <person name="Floudas D."/>
            <person name="Copeland A."/>
            <person name="Barry K.W."/>
            <person name="Cichocki N."/>
            <person name="Veneault-Fourrey C."/>
            <person name="LaButti K."/>
            <person name="Lindquist E.A."/>
            <person name="Lipzen A."/>
            <person name="Lundell T."/>
            <person name="Morin E."/>
            <person name="Murat C."/>
            <person name="Sun H."/>
            <person name="Tunlid A."/>
            <person name="Henrissat B."/>
            <person name="Grigoriev I.V."/>
            <person name="Hibbett D.S."/>
            <person name="Martin F."/>
            <person name="Nordberg H.P."/>
            <person name="Cantor M.N."/>
            <person name="Hua S.X."/>
        </authorList>
    </citation>
    <scope>NUCLEOTIDE SEQUENCE [LARGE SCALE GENOMIC DNA]</scope>
    <source>
        <strain evidence="1 2">Marx 270</strain>
    </source>
</reference>
<dbReference type="HOGENOM" id="CLU_2278611_0_0_1"/>
<name>A0A0C3JS27_PISTI</name>
<sequence>MPPSCETWRTVKGWTVCVLEIIDRHPSRTITILKVPLEYELGTGASIFRQCASHGLHITETKTMGSTRDRCHIEDHRTSCPPNARTGKMHCAIDVCADVSVA</sequence>
<evidence type="ECO:0000313" key="2">
    <source>
        <dbReference type="Proteomes" id="UP000054217"/>
    </source>
</evidence>